<dbReference type="GO" id="GO:0051301">
    <property type="term" value="P:cell division"/>
    <property type="evidence" value="ECO:0007669"/>
    <property type="project" value="UniProtKB-KW"/>
</dbReference>
<feature type="binding site" evidence="12">
    <location>
        <position position="94"/>
    </location>
    <ligand>
        <name>UDP-N-acetyl-alpha-D-glucosamine</name>
        <dbReference type="ChEBI" id="CHEBI:57705"/>
    </ligand>
</feature>
<feature type="binding site" evidence="12">
    <location>
        <position position="306"/>
    </location>
    <ligand>
        <name>UDP-N-acetyl-alpha-D-glucosamine</name>
        <dbReference type="ChEBI" id="CHEBI:57705"/>
    </ligand>
</feature>
<dbReference type="GO" id="GO:0008760">
    <property type="term" value="F:UDP-N-acetylglucosamine 1-carboxyvinyltransferase activity"/>
    <property type="evidence" value="ECO:0007669"/>
    <property type="project" value="UniProtKB-UniRule"/>
</dbReference>
<evidence type="ECO:0000256" key="4">
    <source>
        <dbReference type="ARBA" id="ARBA00022618"/>
    </source>
</evidence>
<comment type="catalytic activity">
    <reaction evidence="11 12">
        <text>phosphoenolpyruvate + UDP-N-acetyl-alpha-D-glucosamine = UDP-N-acetyl-3-O-(1-carboxyvinyl)-alpha-D-glucosamine + phosphate</text>
        <dbReference type="Rhea" id="RHEA:18681"/>
        <dbReference type="ChEBI" id="CHEBI:43474"/>
        <dbReference type="ChEBI" id="CHEBI:57705"/>
        <dbReference type="ChEBI" id="CHEBI:58702"/>
        <dbReference type="ChEBI" id="CHEBI:68483"/>
        <dbReference type="EC" id="2.5.1.7"/>
    </reaction>
</comment>
<comment type="similarity">
    <text evidence="10 12">Belongs to the EPSP synthase family. MurA subfamily.</text>
</comment>
<dbReference type="EMBL" id="BLTE01000007">
    <property type="protein sequence ID" value="GFK94047.1"/>
    <property type="molecule type" value="Genomic_DNA"/>
</dbReference>
<gene>
    <name evidence="12 14" type="primary">murA</name>
    <name evidence="14" type="ORF">NNJEOMEG_01885</name>
</gene>
<evidence type="ECO:0000256" key="11">
    <source>
        <dbReference type="ARBA" id="ARBA00047527"/>
    </source>
</evidence>
<dbReference type="Gene3D" id="3.65.10.10">
    <property type="entry name" value="Enolpyruvate transferase domain"/>
    <property type="match status" value="2"/>
</dbReference>
<dbReference type="PANTHER" id="PTHR43783:SF1">
    <property type="entry name" value="UDP-N-ACETYLGLUCOSAMINE 1-CARBOXYVINYLTRANSFERASE"/>
    <property type="match status" value="1"/>
</dbReference>
<organism evidence="14 15">
    <name type="scientific">Fundidesulfovibrio magnetotacticus</name>
    <dbReference type="NCBI Taxonomy" id="2730080"/>
    <lineage>
        <taxon>Bacteria</taxon>
        <taxon>Pseudomonadati</taxon>
        <taxon>Thermodesulfobacteriota</taxon>
        <taxon>Desulfovibrionia</taxon>
        <taxon>Desulfovibrionales</taxon>
        <taxon>Desulfovibrionaceae</taxon>
        <taxon>Fundidesulfovibrio</taxon>
    </lineage>
</organism>
<dbReference type="Proteomes" id="UP000494245">
    <property type="component" value="Unassembled WGS sequence"/>
</dbReference>
<keyword evidence="4 12" id="KW-0132">Cell division</keyword>
<evidence type="ECO:0000256" key="8">
    <source>
        <dbReference type="ARBA" id="ARBA00023306"/>
    </source>
</evidence>
<dbReference type="UniPathway" id="UPA00219"/>
<evidence type="ECO:0000313" key="14">
    <source>
        <dbReference type="EMBL" id="GFK94047.1"/>
    </source>
</evidence>
<protein>
    <recommendedName>
        <fullName evidence="12">UDP-N-acetylglucosamine 1-carboxyvinyltransferase</fullName>
        <ecNumber evidence="12">2.5.1.7</ecNumber>
    </recommendedName>
    <alternativeName>
        <fullName evidence="12">Enoylpyruvate transferase</fullName>
    </alternativeName>
    <alternativeName>
        <fullName evidence="12">UDP-N-acetylglucosamine enolpyruvyl transferase</fullName>
        <shortName evidence="12">EPT</shortName>
    </alternativeName>
</protein>
<keyword evidence="7 12" id="KW-0573">Peptidoglycan synthesis</keyword>
<dbReference type="InterPro" id="IPR050068">
    <property type="entry name" value="MurA_subfamily"/>
</dbReference>
<keyword evidence="8 12" id="KW-0131">Cell cycle</keyword>
<proteinExistence type="inferred from homology"/>
<reference evidence="14 15" key="1">
    <citation type="submission" date="2020-04" db="EMBL/GenBank/DDBJ databases">
        <authorList>
            <consortium name="Desulfovibrio sp. FSS-1 genome sequencing consortium"/>
            <person name="Shimoshige H."/>
            <person name="Kobayashi H."/>
            <person name="Maekawa T."/>
        </authorList>
    </citation>
    <scope>NUCLEOTIDE SEQUENCE [LARGE SCALE GENOMIC DNA]</scope>
    <source>
        <strain evidence="14 15">SIID29052-01</strain>
    </source>
</reference>
<dbReference type="GO" id="GO:0009252">
    <property type="term" value="P:peptidoglycan biosynthetic process"/>
    <property type="evidence" value="ECO:0007669"/>
    <property type="project" value="UniProtKB-UniRule"/>
</dbReference>
<dbReference type="SUPFAM" id="SSF55205">
    <property type="entry name" value="EPT/RTPC-like"/>
    <property type="match status" value="1"/>
</dbReference>
<dbReference type="InterPro" id="IPR013792">
    <property type="entry name" value="RNA3'P_cycl/enolpyr_Trfase_a/b"/>
</dbReference>
<dbReference type="InterPro" id="IPR005750">
    <property type="entry name" value="UDP_GlcNAc_COvinyl_MurA"/>
</dbReference>
<dbReference type="CDD" id="cd01555">
    <property type="entry name" value="UdpNAET"/>
    <property type="match status" value="1"/>
</dbReference>
<dbReference type="RefSeq" id="WP_173083708.1">
    <property type="nucleotide sequence ID" value="NZ_BLTE01000007.1"/>
</dbReference>
<evidence type="ECO:0000256" key="10">
    <source>
        <dbReference type="ARBA" id="ARBA00038367"/>
    </source>
</evidence>
<feature type="domain" description="Enolpyruvate transferase" evidence="13">
    <location>
        <begin position="7"/>
        <end position="406"/>
    </location>
</feature>
<dbReference type="GO" id="GO:0008360">
    <property type="term" value="P:regulation of cell shape"/>
    <property type="evidence" value="ECO:0007669"/>
    <property type="project" value="UniProtKB-KW"/>
</dbReference>
<comment type="subcellular location">
    <subcellularLocation>
        <location evidence="1 12">Cytoplasm</location>
    </subcellularLocation>
</comment>
<evidence type="ECO:0000259" key="13">
    <source>
        <dbReference type="Pfam" id="PF00275"/>
    </source>
</evidence>
<sequence length="419" mass="44127">MDKLIIEGGLPLRGTVRISGSKNAALPILLAAPLLDSPVTYRNVPNLRDIHTTFKLLKILGLETEFDPASATARVSPAAALNPEAPYDLVKTMRASVLCLGPLLARLGEARVALPGGCAIGARPVNLHLTALEKMGARFDLESGYIAGKTSGLRGAKIVFDQVTVGGTENLIMAACLAQGETILENAAREPEVVDLANFLIACGAKITGHGTPVVRIEGVTSLSGPDYPIMGDRIEAGTYLVASAITGGDILLENCPCEALDAVFSKLREMGVVIDETPGGLRVRPGGELACADVTTLPYPGFPTDMQAQVMALMCVASGAGTIRETIFENRFMHVQELVRLGARIKVSAQSAFVRGVPRLTGAPVMASDLRASASLVLAGLAAHGTTEVARIYHLDRGYEAMEVKLQGLGARVRRAKE</sequence>
<dbReference type="HAMAP" id="MF_00111">
    <property type="entry name" value="MurA"/>
    <property type="match status" value="1"/>
</dbReference>
<keyword evidence="3 12" id="KW-0963">Cytoplasm</keyword>
<dbReference type="PANTHER" id="PTHR43783">
    <property type="entry name" value="UDP-N-ACETYLGLUCOSAMINE 1-CARBOXYVINYLTRANSFERASE"/>
    <property type="match status" value="1"/>
</dbReference>
<dbReference type="EC" id="2.5.1.7" evidence="12"/>
<dbReference type="FunFam" id="3.65.10.10:FF:000001">
    <property type="entry name" value="UDP-N-acetylglucosamine 1-carboxyvinyltransferase"/>
    <property type="match status" value="1"/>
</dbReference>
<keyword evidence="12" id="KW-0670">Pyruvate</keyword>
<dbReference type="GO" id="GO:0071555">
    <property type="term" value="P:cell wall organization"/>
    <property type="evidence" value="ECO:0007669"/>
    <property type="project" value="UniProtKB-KW"/>
</dbReference>
<keyword evidence="15" id="KW-1185">Reference proteome</keyword>
<comment type="function">
    <text evidence="12">Cell wall formation. Adds enolpyruvyl to UDP-N-acetylglucosamine.</text>
</comment>
<feature type="binding site" evidence="12">
    <location>
        <begin position="22"/>
        <end position="23"/>
    </location>
    <ligand>
        <name>phosphoenolpyruvate</name>
        <dbReference type="ChEBI" id="CHEBI:58702"/>
    </ligand>
</feature>
<dbReference type="NCBIfam" id="TIGR01072">
    <property type="entry name" value="murA"/>
    <property type="match status" value="1"/>
</dbReference>
<feature type="active site" description="Proton donor" evidence="12">
    <location>
        <position position="118"/>
    </location>
</feature>
<evidence type="ECO:0000256" key="6">
    <source>
        <dbReference type="ARBA" id="ARBA00022960"/>
    </source>
</evidence>
<dbReference type="InterPro" id="IPR036968">
    <property type="entry name" value="Enolpyruvate_Tfrase_sf"/>
</dbReference>
<comment type="pathway">
    <text evidence="2 12">Cell wall biogenesis; peptidoglycan biosynthesis.</text>
</comment>
<evidence type="ECO:0000256" key="7">
    <source>
        <dbReference type="ARBA" id="ARBA00022984"/>
    </source>
</evidence>
<evidence type="ECO:0000313" key="15">
    <source>
        <dbReference type="Proteomes" id="UP000494245"/>
    </source>
</evidence>
<evidence type="ECO:0000256" key="12">
    <source>
        <dbReference type="HAMAP-Rule" id="MF_00111"/>
    </source>
</evidence>
<reference evidence="14 15" key="2">
    <citation type="submission" date="2020-05" db="EMBL/GenBank/DDBJ databases">
        <title>Draft genome sequence of Desulfovibrio sp. strainFSS-1.</title>
        <authorList>
            <person name="Shimoshige H."/>
            <person name="Kobayashi H."/>
            <person name="Maekawa T."/>
        </authorList>
    </citation>
    <scope>NUCLEOTIDE SEQUENCE [LARGE SCALE GENOMIC DNA]</scope>
    <source>
        <strain evidence="14 15">SIID29052-01</strain>
    </source>
</reference>
<keyword evidence="6 12" id="KW-0133">Cell shape</keyword>
<evidence type="ECO:0000256" key="5">
    <source>
        <dbReference type="ARBA" id="ARBA00022679"/>
    </source>
</evidence>
<dbReference type="AlphaFoldDB" id="A0A6V8LWK9"/>
<evidence type="ECO:0000256" key="3">
    <source>
        <dbReference type="ARBA" id="ARBA00022490"/>
    </source>
</evidence>
<dbReference type="NCBIfam" id="NF006873">
    <property type="entry name" value="PRK09369.1"/>
    <property type="match status" value="1"/>
</dbReference>
<feature type="modified residue" description="2-(S-cysteinyl)pyruvic acid O-phosphothioketal" evidence="12">
    <location>
        <position position="118"/>
    </location>
</feature>
<comment type="caution">
    <text evidence="14">The sequence shown here is derived from an EMBL/GenBank/DDBJ whole genome shotgun (WGS) entry which is preliminary data.</text>
</comment>
<accession>A0A6V8LWK9</accession>
<dbReference type="Pfam" id="PF00275">
    <property type="entry name" value="EPSP_synthase"/>
    <property type="match status" value="1"/>
</dbReference>
<dbReference type="InterPro" id="IPR001986">
    <property type="entry name" value="Enolpyruvate_Tfrase_dom"/>
</dbReference>
<keyword evidence="9 12" id="KW-0961">Cell wall biogenesis/degradation</keyword>
<feature type="binding site" evidence="12">
    <location>
        <position position="328"/>
    </location>
    <ligand>
        <name>UDP-N-acetyl-alpha-D-glucosamine</name>
        <dbReference type="ChEBI" id="CHEBI:57705"/>
    </ligand>
</feature>
<name>A0A6V8LWK9_9BACT</name>
<dbReference type="GO" id="GO:0019277">
    <property type="term" value="P:UDP-N-acetylgalactosamine biosynthetic process"/>
    <property type="evidence" value="ECO:0007669"/>
    <property type="project" value="InterPro"/>
</dbReference>
<evidence type="ECO:0000256" key="9">
    <source>
        <dbReference type="ARBA" id="ARBA00023316"/>
    </source>
</evidence>
<evidence type="ECO:0000256" key="1">
    <source>
        <dbReference type="ARBA" id="ARBA00004496"/>
    </source>
</evidence>
<dbReference type="GO" id="GO:0005737">
    <property type="term" value="C:cytoplasm"/>
    <property type="evidence" value="ECO:0007669"/>
    <property type="project" value="UniProtKB-SubCell"/>
</dbReference>
<evidence type="ECO:0000256" key="2">
    <source>
        <dbReference type="ARBA" id="ARBA00004752"/>
    </source>
</evidence>
<comment type="caution">
    <text evidence="12">Lacks conserved residue(s) required for the propagation of feature annotation.</text>
</comment>
<keyword evidence="5 12" id="KW-0808">Transferase</keyword>